<reference evidence="1 4" key="3">
    <citation type="journal article" date="2020" name="Biotechnol. Biofuels">
        <title>New insights from the biogas microbiome by comprehensive genome-resolved metagenomics of nearly 1600 species originating from multiple anaerobic digesters.</title>
        <authorList>
            <person name="Campanaro S."/>
            <person name="Treu L."/>
            <person name="Rodriguez-R L.M."/>
            <person name="Kovalovszki A."/>
            <person name="Ziels R.M."/>
            <person name="Maus I."/>
            <person name="Zhu X."/>
            <person name="Kougias P.G."/>
            <person name="Basile A."/>
            <person name="Luo G."/>
            <person name="Schluter A."/>
            <person name="Konstantinidis K.T."/>
            <person name="Angelidaki I."/>
        </authorList>
    </citation>
    <scope>NUCLEOTIDE SEQUENCE [LARGE SCALE GENOMIC DNA]</scope>
    <source>
        <strain evidence="1">AS23ysBPME_344</strain>
    </source>
</reference>
<dbReference type="Proteomes" id="UP000568696">
    <property type="component" value="Unassembled WGS sequence"/>
</dbReference>
<organism evidence="2 3">
    <name type="scientific">Corynebacterium pollutisoli</name>
    <dbReference type="NCBI Taxonomy" id="1610489"/>
    <lineage>
        <taxon>Bacteria</taxon>
        <taxon>Bacillati</taxon>
        <taxon>Actinomycetota</taxon>
        <taxon>Actinomycetes</taxon>
        <taxon>Mycobacteriales</taxon>
        <taxon>Corynebacteriaceae</taxon>
        <taxon>Corynebacterium</taxon>
    </lineage>
</organism>
<evidence type="ECO:0000313" key="2">
    <source>
        <dbReference type="EMBL" id="SMG21692.1"/>
    </source>
</evidence>
<dbReference type="STRING" id="1610489.SAMN06295981_1191"/>
<dbReference type="EMBL" id="FXAR01000003">
    <property type="protein sequence ID" value="SMG21692.1"/>
    <property type="molecule type" value="Genomic_DNA"/>
</dbReference>
<protein>
    <submittedName>
        <fullName evidence="1">Acetyl-CoA acetyltransferase</fullName>
    </submittedName>
</protein>
<sequence length="173" mass="18693">MFNATFAPVTTSTYASADIQQDPFTARFGNDHRLPRGMRDEAAGMAWPLFIATYAPAADIRIAHLEATRGRGGQQHYTAEMIRTSKTEQPITSTHDITAMGPTSAASHLLADAGRHVEILAFHQTELFEATITFVKVAHQNNENRTAWAMGFGATNDASIAAALASGAQRIYG</sequence>
<gene>
    <name evidence="1" type="ORF">GX356_03965</name>
    <name evidence="2" type="ORF">SAMN06295981_1191</name>
</gene>
<dbReference type="OrthoDB" id="4773719at2"/>
<dbReference type="Proteomes" id="UP000193309">
    <property type="component" value="Unassembled WGS sequence"/>
</dbReference>
<evidence type="ECO:0000313" key="3">
    <source>
        <dbReference type="Proteomes" id="UP000193309"/>
    </source>
</evidence>
<evidence type="ECO:0000313" key="4">
    <source>
        <dbReference type="Proteomes" id="UP000568696"/>
    </source>
</evidence>
<dbReference type="RefSeq" id="WP_085549318.1">
    <property type="nucleotide sequence ID" value="NZ_FXAR01000003.1"/>
</dbReference>
<proteinExistence type="predicted"/>
<dbReference type="EMBL" id="JAAYSN010000098">
    <property type="protein sequence ID" value="NLP38864.1"/>
    <property type="molecule type" value="Genomic_DNA"/>
</dbReference>
<keyword evidence="1" id="KW-0808">Transferase</keyword>
<keyword evidence="3" id="KW-1185">Reference proteome</keyword>
<dbReference type="GO" id="GO:0016740">
    <property type="term" value="F:transferase activity"/>
    <property type="evidence" value="ECO:0007669"/>
    <property type="project" value="UniProtKB-KW"/>
</dbReference>
<dbReference type="AlphaFoldDB" id="A0A1X7J3B0"/>
<evidence type="ECO:0000313" key="1">
    <source>
        <dbReference type="EMBL" id="NLP38864.1"/>
    </source>
</evidence>
<name>A0A1X7J3B0_9CORY</name>
<reference evidence="3" key="2">
    <citation type="submission" date="2017-04" db="EMBL/GenBank/DDBJ databases">
        <authorList>
            <person name="Varghese N."/>
            <person name="Submissions S."/>
        </authorList>
    </citation>
    <scope>NUCLEOTIDE SEQUENCE [LARGE SCALE GENOMIC DNA]</scope>
    <source>
        <strain evidence="3">VDS</strain>
    </source>
</reference>
<accession>A0A1X7J3B0</accession>
<reference evidence="2" key="1">
    <citation type="submission" date="2017-04" db="EMBL/GenBank/DDBJ databases">
        <authorList>
            <person name="Afonso C.L."/>
            <person name="Miller P.J."/>
            <person name="Scott M.A."/>
            <person name="Spackman E."/>
            <person name="Goraichik I."/>
            <person name="Dimitrov K.M."/>
            <person name="Suarez D.L."/>
            <person name="Swayne D.E."/>
        </authorList>
    </citation>
    <scope>NUCLEOTIDE SEQUENCE [LARGE SCALE GENOMIC DNA]</scope>
    <source>
        <strain evidence="2">VDS</strain>
    </source>
</reference>